<dbReference type="PANTHER" id="PTHR11922">
    <property type="entry name" value="GMP SYNTHASE-RELATED"/>
    <property type="match status" value="1"/>
</dbReference>
<name>A0A2W1AZU7_HELAM</name>
<sequence>MCVKSHALLGRVANASTPAEQAELKRISSKSPVAATLLPLRSVGVQGDGRTVCYAFGGIIKEQVTDITPTFLTQQVISTLRQADDLATQILVSSGCASRIAQMPVVMIPIHFDRDAAVRAASCQRSLVLRPFLTQDFMTGVVDRMRKELLGVPGISRVLYDLTPKPPATTEWE</sequence>
<organism evidence="7 8">
    <name type="scientific">Helicoverpa armigera</name>
    <name type="common">Cotton bollworm</name>
    <name type="synonym">Heliothis armigera</name>
    <dbReference type="NCBI Taxonomy" id="29058"/>
    <lineage>
        <taxon>Eukaryota</taxon>
        <taxon>Metazoa</taxon>
        <taxon>Ecdysozoa</taxon>
        <taxon>Arthropoda</taxon>
        <taxon>Hexapoda</taxon>
        <taxon>Insecta</taxon>
        <taxon>Pterygota</taxon>
        <taxon>Neoptera</taxon>
        <taxon>Endopterygota</taxon>
        <taxon>Lepidoptera</taxon>
        <taxon>Glossata</taxon>
        <taxon>Ditrysia</taxon>
        <taxon>Noctuoidea</taxon>
        <taxon>Noctuidae</taxon>
        <taxon>Heliothinae</taxon>
        <taxon>Helicoverpa</taxon>
    </lineage>
</organism>
<accession>A0A2W1AZU7</accession>
<dbReference type="EMBL" id="KZ150559">
    <property type="protein sequence ID" value="PZC70539.1"/>
    <property type="molecule type" value="Genomic_DNA"/>
</dbReference>
<keyword evidence="2" id="KW-0547">Nucleotide-binding</keyword>
<dbReference type="InterPro" id="IPR001674">
    <property type="entry name" value="GMP_synth_C"/>
</dbReference>
<dbReference type="Pfam" id="PF00958">
    <property type="entry name" value="GMP_synt_C"/>
    <property type="match status" value="1"/>
</dbReference>
<evidence type="ECO:0000256" key="1">
    <source>
        <dbReference type="ARBA" id="ARBA00022598"/>
    </source>
</evidence>
<dbReference type="Proteomes" id="UP000249218">
    <property type="component" value="Unassembled WGS sequence"/>
</dbReference>
<dbReference type="GO" id="GO:0003921">
    <property type="term" value="F:GMP synthase activity"/>
    <property type="evidence" value="ECO:0007669"/>
    <property type="project" value="TreeGrafter"/>
</dbReference>
<evidence type="ECO:0000259" key="6">
    <source>
        <dbReference type="Pfam" id="PF00958"/>
    </source>
</evidence>
<dbReference type="GO" id="GO:0005524">
    <property type="term" value="F:ATP binding"/>
    <property type="evidence" value="ECO:0007669"/>
    <property type="project" value="UniProtKB-KW"/>
</dbReference>
<proteinExistence type="predicted"/>
<keyword evidence="1" id="KW-0436">Ligase</keyword>
<evidence type="ECO:0000256" key="5">
    <source>
        <dbReference type="ARBA" id="ARBA00022840"/>
    </source>
</evidence>
<keyword evidence="5" id="KW-0067">ATP-binding</keyword>
<gene>
    <name evidence="7" type="primary">HaOG215696</name>
    <name evidence="7" type="ORF">B5X24_HaOG215696</name>
</gene>
<dbReference type="Gene3D" id="3.30.300.10">
    <property type="match status" value="1"/>
</dbReference>
<reference evidence="7 8" key="1">
    <citation type="journal article" date="2017" name="BMC Biol.">
        <title>Genomic innovations, transcriptional plasticity and gene loss underlying the evolution and divergence of two highly polyphagous and invasive Helicoverpa pest species.</title>
        <authorList>
            <person name="Pearce S.L."/>
            <person name="Clarke D.F."/>
            <person name="East P.D."/>
            <person name="Elfekih S."/>
            <person name="Gordon K.H."/>
            <person name="Jermiin L.S."/>
            <person name="McGaughran A."/>
            <person name="Oakeshott J.G."/>
            <person name="Papanikolaou A."/>
            <person name="Perera O.P."/>
            <person name="Rane R.V."/>
            <person name="Richards S."/>
            <person name="Tay W.T."/>
            <person name="Walsh T.K."/>
            <person name="Anderson A."/>
            <person name="Anderson C.J."/>
            <person name="Asgari S."/>
            <person name="Board P.G."/>
            <person name="Bretschneider A."/>
            <person name="Campbell P.M."/>
            <person name="Chertemps T."/>
            <person name="Christeller J.T."/>
            <person name="Coppin C.W."/>
            <person name="Downes S.J."/>
            <person name="Duan G."/>
            <person name="Farnsworth C.A."/>
            <person name="Good R.T."/>
            <person name="Han L.B."/>
            <person name="Han Y.C."/>
            <person name="Hatje K."/>
            <person name="Horne I."/>
            <person name="Huang Y.P."/>
            <person name="Hughes D.S."/>
            <person name="Jacquin-Joly E."/>
            <person name="James W."/>
            <person name="Jhangiani S."/>
            <person name="Kollmar M."/>
            <person name="Kuwar S.S."/>
            <person name="Li S."/>
            <person name="Liu N.Y."/>
            <person name="Maibeche M.T."/>
            <person name="Miller J.R."/>
            <person name="Montagne N."/>
            <person name="Perry T."/>
            <person name="Qu J."/>
            <person name="Song S.V."/>
            <person name="Sutton G.G."/>
            <person name="Vogel H."/>
            <person name="Walenz B.P."/>
            <person name="Xu W."/>
            <person name="Zhang H.J."/>
            <person name="Zou Z."/>
            <person name="Batterham P."/>
            <person name="Edwards O.R."/>
            <person name="Feyereisen R."/>
            <person name="Gibbs R.A."/>
            <person name="Heckel D.G."/>
            <person name="McGrath A."/>
            <person name="Robin C."/>
            <person name="Scherer S.E."/>
            <person name="Worley K.C."/>
            <person name="Wu Y.D."/>
        </authorList>
    </citation>
    <scope>NUCLEOTIDE SEQUENCE [LARGE SCALE GENOMIC DNA]</scope>
    <source>
        <strain evidence="7">Harm_GR_Male_#8</strain>
        <tissue evidence="7">Whole organism</tissue>
    </source>
</reference>
<feature type="domain" description="GMP synthase C-terminal" evidence="6">
    <location>
        <begin position="122"/>
        <end position="172"/>
    </location>
</feature>
<protein>
    <recommendedName>
        <fullName evidence="6">GMP synthase C-terminal domain-containing protein</fullName>
    </recommendedName>
</protein>
<keyword evidence="8" id="KW-1185">Reference proteome</keyword>
<dbReference type="GO" id="GO:0005829">
    <property type="term" value="C:cytosol"/>
    <property type="evidence" value="ECO:0007669"/>
    <property type="project" value="TreeGrafter"/>
</dbReference>
<evidence type="ECO:0000256" key="3">
    <source>
        <dbReference type="ARBA" id="ARBA00022749"/>
    </source>
</evidence>
<dbReference type="SUPFAM" id="SSF54810">
    <property type="entry name" value="GMP synthetase C-terminal dimerisation domain"/>
    <property type="match status" value="1"/>
</dbReference>
<evidence type="ECO:0000256" key="2">
    <source>
        <dbReference type="ARBA" id="ARBA00022741"/>
    </source>
</evidence>
<dbReference type="OrthoDB" id="1724632at2759"/>
<dbReference type="AlphaFoldDB" id="A0A2W1AZU7"/>
<keyword evidence="4" id="KW-0658">Purine biosynthesis</keyword>
<keyword evidence="3" id="KW-0332">GMP biosynthesis</keyword>
<dbReference type="PANTHER" id="PTHR11922:SF2">
    <property type="entry name" value="GMP SYNTHASE [GLUTAMINE-HYDROLYZING]"/>
    <property type="match status" value="1"/>
</dbReference>
<evidence type="ECO:0000256" key="4">
    <source>
        <dbReference type="ARBA" id="ARBA00022755"/>
    </source>
</evidence>
<evidence type="ECO:0000313" key="7">
    <source>
        <dbReference type="EMBL" id="PZC70539.1"/>
    </source>
</evidence>
<evidence type="ECO:0000313" key="8">
    <source>
        <dbReference type="Proteomes" id="UP000249218"/>
    </source>
</evidence>